<dbReference type="EMBL" id="CAQQ02060947">
    <property type="status" value="NOT_ANNOTATED_CDS"/>
    <property type="molecule type" value="Genomic_DNA"/>
</dbReference>
<dbReference type="EMBL" id="CAQQ02060946">
    <property type="status" value="NOT_ANNOTATED_CDS"/>
    <property type="molecule type" value="Genomic_DNA"/>
</dbReference>
<dbReference type="CDD" id="cd00096">
    <property type="entry name" value="Ig"/>
    <property type="match status" value="1"/>
</dbReference>
<dbReference type="InterPro" id="IPR003599">
    <property type="entry name" value="Ig_sub"/>
</dbReference>
<sequence length="316" mass="35584">MKTGSNIIKKERKHLIMDDSQPLPELELITQRRVQEGVDKVPEEEVIEDSVIQETTDQTISEIAELEEQLVKVTEKKEIKPPKFVKKLKPKKVTPKTTTVLECKVEGVPTPEIKWFFNDVELFATEQYEITVSETVTKLYIKNVTPKEVGLYTCEARNEAGVATTRANIVLETEQGIAPTFTKPLKIEFTQVEDDKTKAIVTCQVSGSPKPSVKWFKGVEQVVPTEAIQSLYDEETGEAVLEVYNPQVNEPLVFSIQAENPFGKAVGNANILREIQEPEETREILKPPKVTPLSAEVIRNGGTLVFESKINLIYIF</sequence>
<evidence type="ECO:0000313" key="3">
    <source>
        <dbReference type="Proteomes" id="UP000015102"/>
    </source>
</evidence>
<dbReference type="PROSITE" id="PS50835">
    <property type="entry name" value="IG_LIKE"/>
    <property type="match status" value="2"/>
</dbReference>
<reference evidence="2" key="2">
    <citation type="submission" date="2015-06" db="UniProtKB">
        <authorList>
            <consortium name="EnsemblMetazoa"/>
        </authorList>
    </citation>
    <scope>IDENTIFICATION</scope>
</reference>
<dbReference type="PANTHER" id="PTHR47633">
    <property type="entry name" value="IMMUNOGLOBULIN"/>
    <property type="match status" value="1"/>
</dbReference>
<evidence type="ECO:0000313" key="2">
    <source>
        <dbReference type="EnsemblMetazoa" id="MESCA004327-PA"/>
    </source>
</evidence>
<accession>T1GLC7</accession>
<dbReference type="Gene3D" id="2.60.40.10">
    <property type="entry name" value="Immunoglobulins"/>
    <property type="match status" value="2"/>
</dbReference>
<dbReference type="SUPFAM" id="SSF48726">
    <property type="entry name" value="Immunoglobulin"/>
    <property type="match status" value="2"/>
</dbReference>
<name>T1GLC7_MEGSC</name>
<dbReference type="InterPro" id="IPR013098">
    <property type="entry name" value="Ig_I-set"/>
</dbReference>
<dbReference type="STRING" id="36166.T1GLC7"/>
<dbReference type="InterPro" id="IPR003598">
    <property type="entry name" value="Ig_sub2"/>
</dbReference>
<keyword evidence="3" id="KW-1185">Reference proteome</keyword>
<dbReference type="EnsemblMetazoa" id="MESCA004327-RA">
    <property type="protein sequence ID" value="MESCA004327-PA"/>
    <property type="gene ID" value="MESCA004327"/>
</dbReference>
<dbReference type="SMART" id="SM00409">
    <property type="entry name" value="IG"/>
    <property type="match status" value="1"/>
</dbReference>
<dbReference type="Proteomes" id="UP000015102">
    <property type="component" value="Unassembled WGS sequence"/>
</dbReference>
<dbReference type="HOGENOM" id="CLU_880794_0_0_1"/>
<dbReference type="InterPro" id="IPR007110">
    <property type="entry name" value="Ig-like_dom"/>
</dbReference>
<dbReference type="EMBL" id="CAQQ02060945">
    <property type="status" value="NOT_ANNOTATED_CDS"/>
    <property type="molecule type" value="Genomic_DNA"/>
</dbReference>
<proteinExistence type="predicted"/>
<dbReference type="AlphaFoldDB" id="T1GLC7"/>
<dbReference type="InterPro" id="IPR036179">
    <property type="entry name" value="Ig-like_dom_sf"/>
</dbReference>
<feature type="domain" description="Ig-like" evidence="1">
    <location>
        <begin position="82"/>
        <end position="170"/>
    </location>
</feature>
<dbReference type="FunFam" id="2.60.40.10:FF:001409">
    <property type="entry name" value="Muscle M-line assembly protein unc-89"/>
    <property type="match status" value="1"/>
</dbReference>
<dbReference type="Pfam" id="PF07679">
    <property type="entry name" value="I-set"/>
    <property type="match status" value="2"/>
</dbReference>
<feature type="domain" description="Ig-like" evidence="1">
    <location>
        <begin position="179"/>
        <end position="217"/>
    </location>
</feature>
<protein>
    <recommendedName>
        <fullName evidence="1">Ig-like domain-containing protein</fullName>
    </recommendedName>
</protein>
<reference evidence="3" key="1">
    <citation type="submission" date="2013-02" db="EMBL/GenBank/DDBJ databases">
        <authorList>
            <person name="Hughes D."/>
        </authorList>
    </citation>
    <scope>NUCLEOTIDE SEQUENCE</scope>
    <source>
        <strain>Durham</strain>
        <strain evidence="3">NC isolate 2 -- Noor lab</strain>
    </source>
</reference>
<evidence type="ECO:0000259" key="1">
    <source>
        <dbReference type="PROSITE" id="PS50835"/>
    </source>
</evidence>
<dbReference type="InterPro" id="IPR013783">
    <property type="entry name" value="Ig-like_fold"/>
</dbReference>
<dbReference type="SMART" id="SM00408">
    <property type="entry name" value="IGc2"/>
    <property type="match status" value="2"/>
</dbReference>
<organism evidence="2 3">
    <name type="scientific">Megaselia scalaris</name>
    <name type="common">Humpbacked fly</name>
    <name type="synonym">Phora scalaris</name>
    <dbReference type="NCBI Taxonomy" id="36166"/>
    <lineage>
        <taxon>Eukaryota</taxon>
        <taxon>Metazoa</taxon>
        <taxon>Ecdysozoa</taxon>
        <taxon>Arthropoda</taxon>
        <taxon>Hexapoda</taxon>
        <taxon>Insecta</taxon>
        <taxon>Pterygota</taxon>
        <taxon>Neoptera</taxon>
        <taxon>Endopterygota</taxon>
        <taxon>Diptera</taxon>
        <taxon>Brachycera</taxon>
        <taxon>Muscomorpha</taxon>
        <taxon>Platypezoidea</taxon>
        <taxon>Phoridae</taxon>
        <taxon>Megaseliini</taxon>
        <taxon>Megaselia</taxon>
    </lineage>
</organism>